<comment type="pathway">
    <text evidence="1">Lipid metabolism; butanoate metabolism.</text>
</comment>
<evidence type="ECO:0000256" key="1">
    <source>
        <dbReference type="ARBA" id="ARBA00005086"/>
    </source>
</evidence>
<feature type="site" description="Important for catalytic activity" evidence="4">
    <location>
        <position position="144"/>
    </location>
</feature>
<keyword evidence="8" id="KW-1185">Reference proteome</keyword>
<dbReference type="InterPro" id="IPR022694">
    <property type="entry name" value="3-OHacyl-CoA_DH"/>
</dbReference>
<reference evidence="7" key="1">
    <citation type="submission" date="2022-07" db="EMBL/GenBank/DDBJ databases">
        <authorList>
            <person name="Li W.-J."/>
            <person name="Deng Q.-Q."/>
        </authorList>
    </citation>
    <scope>NUCLEOTIDE SEQUENCE</scope>
    <source>
        <strain evidence="7">SYSU M60031</strain>
    </source>
</reference>
<gene>
    <name evidence="7" type="ORF">NK662_10720</name>
</gene>
<dbReference type="Gene3D" id="1.10.1040.10">
    <property type="entry name" value="N-(1-d-carboxylethyl)-l-norvaline Dehydrogenase, domain 2"/>
    <property type="match status" value="1"/>
</dbReference>
<dbReference type="PIRSF" id="PIRSF000105">
    <property type="entry name" value="HCDH"/>
    <property type="match status" value="1"/>
</dbReference>
<evidence type="ECO:0000256" key="3">
    <source>
        <dbReference type="ARBA" id="ARBA00023002"/>
    </source>
</evidence>
<dbReference type="GO" id="GO:0070403">
    <property type="term" value="F:NAD+ binding"/>
    <property type="evidence" value="ECO:0007669"/>
    <property type="project" value="InterPro"/>
</dbReference>
<evidence type="ECO:0000256" key="4">
    <source>
        <dbReference type="PIRSR" id="PIRSR000105-1"/>
    </source>
</evidence>
<dbReference type="EMBL" id="JANCLT010000005">
    <property type="protein sequence ID" value="MCP8969010.1"/>
    <property type="molecule type" value="Genomic_DNA"/>
</dbReference>
<dbReference type="InterPro" id="IPR006180">
    <property type="entry name" value="3-OHacyl-CoA_DH_CS"/>
</dbReference>
<dbReference type="AlphaFoldDB" id="A0AA42BPD6"/>
<keyword evidence="3" id="KW-0560">Oxidoreductase</keyword>
<protein>
    <submittedName>
        <fullName evidence="7">3-hydroxyacyl-CoA dehydrogenase family protein</fullName>
    </submittedName>
</protein>
<dbReference type="Pfam" id="PF00725">
    <property type="entry name" value="3HCDH"/>
    <property type="match status" value="1"/>
</dbReference>
<dbReference type="PANTHER" id="PTHR48075">
    <property type="entry name" value="3-HYDROXYACYL-COA DEHYDROGENASE FAMILY PROTEIN"/>
    <property type="match status" value="1"/>
</dbReference>
<evidence type="ECO:0000313" key="7">
    <source>
        <dbReference type="EMBL" id="MCP8969010.1"/>
    </source>
</evidence>
<dbReference type="InterPro" id="IPR036291">
    <property type="entry name" value="NAD(P)-bd_dom_sf"/>
</dbReference>
<evidence type="ECO:0000313" key="8">
    <source>
        <dbReference type="Proteomes" id="UP001156102"/>
    </source>
</evidence>
<comment type="similarity">
    <text evidence="2">Belongs to the 3-hydroxyacyl-CoA dehydrogenase family.</text>
</comment>
<dbReference type="InterPro" id="IPR006108">
    <property type="entry name" value="3HC_DH_C"/>
</dbReference>
<dbReference type="PROSITE" id="PS00067">
    <property type="entry name" value="3HCDH"/>
    <property type="match status" value="1"/>
</dbReference>
<dbReference type="InterPro" id="IPR006176">
    <property type="entry name" value="3-OHacyl-CoA_DH_NAD-bd"/>
</dbReference>
<dbReference type="SUPFAM" id="SSF48179">
    <property type="entry name" value="6-phosphogluconate dehydrogenase C-terminal domain-like"/>
    <property type="match status" value="1"/>
</dbReference>
<evidence type="ECO:0000256" key="2">
    <source>
        <dbReference type="ARBA" id="ARBA00009463"/>
    </source>
</evidence>
<organism evidence="7 8">
    <name type="scientific">Ectobacillus ponti</name>
    <dbReference type="NCBI Taxonomy" id="2961894"/>
    <lineage>
        <taxon>Bacteria</taxon>
        <taxon>Bacillati</taxon>
        <taxon>Bacillota</taxon>
        <taxon>Bacilli</taxon>
        <taxon>Bacillales</taxon>
        <taxon>Bacillaceae</taxon>
        <taxon>Ectobacillus</taxon>
    </lineage>
</organism>
<dbReference type="InterPro" id="IPR013328">
    <property type="entry name" value="6PGD_dom2"/>
</dbReference>
<feature type="domain" description="3-hydroxyacyl-CoA dehydrogenase NAD binding" evidence="6">
    <location>
        <begin position="8"/>
        <end position="187"/>
    </location>
</feature>
<dbReference type="PANTHER" id="PTHR48075:SF5">
    <property type="entry name" value="3-HYDROXYBUTYRYL-COA DEHYDROGENASE"/>
    <property type="match status" value="1"/>
</dbReference>
<feature type="domain" description="3-hydroxyacyl-CoA dehydrogenase C-terminal" evidence="5">
    <location>
        <begin position="191"/>
        <end position="287"/>
    </location>
</feature>
<dbReference type="GO" id="GO:0016616">
    <property type="term" value="F:oxidoreductase activity, acting on the CH-OH group of donors, NAD or NADP as acceptor"/>
    <property type="evidence" value="ECO:0007669"/>
    <property type="project" value="InterPro"/>
</dbReference>
<dbReference type="GO" id="GO:0006631">
    <property type="term" value="P:fatty acid metabolic process"/>
    <property type="evidence" value="ECO:0007669"/>
    <property type="project" value="InterPro"/>
</dbReference>
<dbReference type="Gene3D" id="3.40.50.720">
    <property type="entry name" value="NAD(P)-binding Rossmann-like Domain"/>
    <property type="match status" value="1"/>
</dbReference>
<evidence type="ECO:0000259" key="6">
    <source>
        <dbReference type="Pfam" id="PF02737"/>
    </source>
</evidence>
<comment type="caution">
    <text evidence="7">The sequence shown here is derived from an EMBL/GenBank/DDBJ whole genome shotgun (WGS) entry which is preliminary data.</text>
</comment>
<proteinExistence type="inferred from homology"/>
<dbReference type="SUPFAM" id="SSF51735">
    <property type="entry name" value="NAD(P)-binding Rossmann-fold domains"/>
    <property type="match status" value="1"/>
</dbReference>
<name>A0AA42BPD6_9BACI</name>
<accession>A0AA42BPD6</accession>
<dbReference type="RefSeq" id="WP_254758933.1">
    <property type="nucleotide sequence ID" value="NZ_JANCLT010000005.1"/>
</dbReference>
<dbReference type="FunFam" id="3.40.50.720:FF:000009">
    <property type="entry name" value="Fatty oxidation complex, alpha subunit"/>
    <property type="match status" value="1"/>
</dbReference>
<dbReference type="InterPro" id="IPR008927">
    <property type="entry name" value="6-PGluconate_DH-like_C_sf"/>
</dbReference>
<dbReference type="Proteomes" id="UP001156102">
    <property type="component" value="Unassembled WGS sequence"/>
</dbReference>
<dbReference type="Pfam" id="PF02737">
    <property type="entry name" value="3HCDH_N"/>
    <property type="match status" value="1"/>
</dbReference>
<sequence length="296" mass="32630">MGQVQVQNITVVGAGSMGHQIAMLCALGGFRTVLQDVNEEALKKAGTILQELMAKWEAKGKVTAEQKEAAFSRLSFTASLEEAARHTDFVIEAVVEKLDVKRDVFAKLDELAPAHAILATNSSTIVNSLLADVTKRPERVCNMHFFYPPLVMDCVEVVMSEQTAGETAQIAMDVCKQINRTGVLLRKEISGFVANRILGALMDEALHLYEQGIADFQDIDFICKKALNHPIGPFALMDLSGLDVAYFVQQQRYAETGDPKDMPHAAVVEKVQAGKLGRKTGEGWYSYQQKEEVKRP</sequence>
<evidence type="ECO:0000259" key="5">
    <source>
        <dbReference type="Pfam" id="PF00725"/>
    </source>
</evidence>